<dbReference type="InterPro" id="IPR035699">
    <property type="entry name" value="AAA_6"/>
</dbReference>
<dbReference type="EMBL" id="AUWU02000009">
    <property type="protein sequence ID" value="KAH0569467.1"/>
    <property type="molecule type" value="Genomic_DNA"/>
</dbReference>
<sequence>MSNSPSRKANEIGVFQNPQSPSKPLLQLPKSRGQHSPFREAQHQSKDKFRHPTKLVTRQKPQIPTPIQFQDQQTQQLNNMNASSLQHNNDLNSTHLSTQQQNINETPHSQVEATIPIIPQQQRSQLASQILHFMSNPQIYINFITQSNELPRSIALERKRRELAQIDIIDQIMANNPNTNLQNLQFYDDETYTTKSISQWMKETKEVVIYDANRGEERTVKGLYGQCYINNSWEQCVVIGIKGEKLLVYLKSNNSVKYLIYKIYVFIWGEDPRVYAQRIQNAQIQKSLDESLMRYFSCVENMPLNGLVEFQWAENVRFKSNVMIQGKTILGLNDQQYQDIQSDVKKQIDQQIVEIQNLFSTCQNQILFNISLNKQPSLIIEMQLEQAVEKLQDNYCVLFNNIQKSTYPYYYMISNQQFGTTYDEVTFNVKQFLQAKMVETKQVLAFNSFFTSVNAIQALFIAKNEAEKLVSYQINQQAISINSVAESYYEIENLTFDQLQYNTSLYHLLVKSTCPVISVLQKVYNVEEFKTLQLNHQKSLKNYLEESWIISLKNQLLEVLKGSGKGHFNVQVKSKNVYMNSKLRKLVLRIIYLLNDSMRSLVLNSVQQYVQFFKINSEWKVKCIDSQKVIVEHADNSFNSEDVENALTCYRYPIFSINITIDDKIIGNDDKMILDRLEQTFIYGISPLTEEKDMESSESEQDHGEADSDPEGDNAEKKENAVEQKIVSKPKAQQAQKQDKVQEVQYVKSLAFSNQLQDFISAVMLTFDNGLKSVSSIPDIEPMLLIAIVQSEKTYICPPEPTEDVFKEARIAIEQYVTKMYGFLPDYIKQFNKYKEIILTDNEKLIATIKYRAEMYLQSQKEDVKQNEEEEVPDVSQVMLQAIENTTPLDPDGLKALVHQKLAQAKQIQIEIPEAVHVGAFLVKNQALRNYLSQKLQTQAELIQQIIIEIASKKAVMIGTVFNNLNRKLNHKSKSIEEVIKIEEFLKNKLDSVLTTMKGNISIMNQYYSILDELLLQQPAQVIAQRFKTAGYPRDINILYKETSTIIESDKVKFRDQQNHEQLTLVKEIDTSTRNAQNFPHKFLKIDDYKLANEEAERLGRQMKRMYEKSKVINKRESLLLQQQTDYSALDITIKEFEPIQTIWRCMAEFKQLSNKIMSEDFRLINGEKTQNQIDIALKNVQKSIRLIKEENEQVRNIGEQIKQEIVEFKKHLPLLCALRNPGLRKRHWIKISKETGCNLQHLRYINGIELKKFNSKDDEEKSETDYHDMTVEQIEELNKQPVNFTFKQALEEFQLQSGTKLQKILQISEVATKEFQLEHIILTLENTYKTVNFNLVPYNNSDSYILKQLDEIIQQLDDNISLVQQIAFSPFKKYFEEIIASWEFKLTLTSEIIDIWVQLQQSWLYLEPIFSSPDISKQLPTESKIFKQTDQFYRKFMQNTQKILNVIKITTETDKLLHKLTENAKQLEIVQKGLAEYLETKRIAFPRFYFLSDEELLSILSNTKNPTSVQPFLRSCFENVGRLKFVEEREFEIVSMTSHEGEIVQFVNGVVPSGNVENWMLTLEKQILKTVKIRTVEMLILYLKQVSKDGISGRANWVKSSFSQGVNIVNQLNFANDTDWAIVGGYLEKYRDLLEKQLDLMTNLVRNGLNKQESKCFSSVLTYDVFQRDQIQELINQRVSQVGDFNWAKHPKHFCNLDSFYEQSIIGCEENYMDKAGFEKAAYLEKIEQICEDAVKLDTNFTITFNQVISSLPYQFEYLGNTPRLVITPLTLKIYSTIAQSQTLYKFSSASGPAGSGKTETSKQTTNKEFGLVCVVFNCSEGLDLIGIRRMLSGVISSGGCLIMDEINRLSLDVLSVFAQMVLSVQRGLQMCGGSIVKPPVSEFGKPAAHIQNVKINFEGVELTLQSTAIVIITQNPNYSGRQKLPANLVALFRAVSVMVPNYMKICQIRLYSFGFNKATSLAQKATSVFKLCSEQLSLQSWYDYGMRAINSTIQAAGNIRQELGNFCIQSEDLIPQVDGKPDNRYYTEDQIVLRAITEVNLPKFLAADAFLFSNILKDLFPGVSQPFIDYQKLISELQVVLRSKQHKFLQPEPTFISKIVDLYMTINLRHGLMTLGPACSGKTESLYTLETTMNRLNKRELDEKMVKFNKLLKQNPDLPIAEMSTYIQEDFNFMKYFISRINPKSITMDQLFGQFDAVSKEWQDGILSTQIRTAVGDYNKHQFWIENELYNENFQSDSVPTISDVNPLVFLQKSNFTRQICLSCGYIDSLWIESLNTVLDDSKRLCLNSGEIIALSPVMNLVFNMDSVAEASPATISRCGMLYYESLNIITVGGTKLENGELVMGGTLKLDNYIQTYLDRLPDQLRINNVDLSKIGEISKNFETKYGITEDYCSISQTIKRLSDTYIAQSIAYLKYNCMMNQEILDANLVLSLYKLLDCFIAELKKNDFGYYEQYQIIMFEKYLDKFFFFSLIWSVGAVIGDEESRLLFSNWLKSQIIKNNDLKDLPFSEQLVFDYQFVYTGFCDLKDQVNVMINEGNDVEEGLKELVQQNWKPWGWDVLGDLDVNQLVLKGNKNPDALQNINLLETIIPTPNNINQTYIIQKLLSNNHHLLIVGPTGSGKTQIIKNYLLNSPDASYQVPISTTFSANTQANDLMRFIDQKLEKRRRGVFGPPAGKKYALYIDDLNMPMKEKYGCINSHELIRQLISHGGWYDLKEITFKQIIDTNVICSMCPVGGARNAVNQRLVRHFNVINFLELNNTQLDMIFSQIVNFWTEKSFDKEVIGEAPFEVIKSTLASFIDSELNIYNETKLQLLPTPSKMHYTFNLRDYSKVFQGLLMVDPQFIYLDGKTSKETSQITINSPEDIKRNLQELFIHENLRVYYDRLIDDKDQDFFVSTLKKNIDQSLLQSTDFGTLIFGDFIQNFSIKNYQKQDDLVQMKQKLNSVLVEYSDYTQQPSDLVLFTSAIQHLARIVRILRQPNSNLLLIGVGGVGRQSLTKIAAFILKLEIFQIELKKQYSITEWKTDIKTTLLESGLNSKNQIFLISDAHIFDDKQLEDVSLMLNSCDFQSLYEPAELEQIYTKMKPICVEKQMQTTKINLYDLYLQNIKLNFHIVLCFSPSGSALRTRLRKFPALVSCTSINYMFNWPTNALKDVGRQLLGFNELNDQEAIQFLNNFLINVSNDNKELLQNQIIDFCVYAHQSIEKFSVQYKQVLSRSNHITPTLFLNLLQFLLKFLQQKFNSLKTYQVQLSNGLTKLVETQQKVSEMQEQLTNLQPLLKDSQERVAVQEQQITADTTLANEAKNQASIEQNLAAEKLNQCQTIEADAMRDLAQAQPLLDAAMTVLNSLEKKDFTELGSYANPALAIRQCMESVCILFQLKPKRVADSQNVGKFLEDYWDESKKLLGNSGALMTNLKTFDKENIPESVIKKLDFYIKLEDFNPVSMKNKSGAASGLCAFVIAMYKFYYINLEVIPKRKALEKARSELGEVQENLKITNQKVSEIQSKLDLLQEQFTGAINEKNAINSNVEETGKKLLRAEQLIQSLGGEQIRWQQQQKDVEIDILAVLGDAMLASCCQIYIGAFTPDFRAKIVESWKLKLEELGIKFSGKQAIDIMSDQVQIMEYVNQYKLPQDMNSMENAVFLFNSIKQILIIDPQNQAQSFLQNYYSESIITCKANDKDVSKKLENALRFGKQLVITNLTETIDPIFTPILEFNPQNQTSIKIDNQVIQYNNNFKLFLITNLSNPEFSPEQFVKCCVLNFSLTQLGLQSQLLGVLIQLERPDLEGLKSSLLLSNSKMKSEIKELEQRVLLLLSTSEGDILDNIQLIDTLSLSQKTALEITTKMTESLQTEREIDEIRQKYVVMAERGAILYFCIQDLKEIEFMYQYSLQWYINIYKQSIQMTEQEAELEIRLEKLIEVFTYFLFQTISRSLFESHKLIFAMLMCVRIQMNWGKITISELKFLLIQSEKPISKSIPNDWLTEKQWNYLNQLEEISPNFIGITESFSTPSTCQEWKILVESNAPETLDFPKPFDSNLTPFQKFLPLLSLRPDRINQYITIYIQQSLSKQFAEPQIFNLEKSFLESNNITPILFVLSDMADPISDLIKFAEQMRMSRKMQVLSLGRGIEQTAINLIKDYAERGSWAVLQNCHLSVKFLQILNNQLDILYSNKQEIHKDFRLFLSSQACDEFPVQILQNSVKVSVENPNNLKSNLLRVWQGCVSDKMLNESCQNIANQANFKKLVYSLSMFYGVLLQRKKYGPIGFNTPYAWSVSDIETCISSLPVFLDRYETYPKEALLYLFGQINIGGCVTDSTDQRTVDAICVDYLSPESVKNGFSWQAQKVDITLNLLSQVSDDLDYQGFLAHIDRCIPLNIDPENLGLNSNSNITAELKESNEFLTAMLRLQQRVLSDNSHSAEGDNANSDVAQIENLRKLIPQEFDIEAVQFKFPTLYEESLNSLLVQECGRYNTLLRVMKTSISELIRAISGLTILSAELEEVQGAILTNKIPLLFDKYSFPSLKPLSSYMKDLIQRIRFFENWISFGKPEIYHLPSFFFASGFLTSCMQNFARKYKIAIDTIEFNFDVTGVVINDSEHIKGGAKGVEMDVLRDGIYISGLYLEAGRYDVQKKVIQEAIPRELYSKMPVMVFTPSDVPDARTDFYSCPCYRTLARFGLLSTTGHSTNFLLFINVPCEEGTQRHWVKRSVALFGNLSD</sequence>
<keyword evidence="6" id="KW-0067">ATP-binding</keyword>
<feature type="compositionally biased region" description="Basic and acidic residues" evidence="14">
    <location>
        <begin position="690"/>
        <end position="706"/>
    </location>
</feature>
<feature type="region of interest" description="Disordered" evidence="14">
    <location>
        <begin position="690"/>
        <end position="734"/>
    </location>
</feature>
<evidence type="ECO:0000256" key="5">
    <source>
        <dbReference type="ARBA" id="ARBA00022741"/>
    </source>
</evidence>
<dbReference type="VEuPathDB" id="GiardiaDB:SS50377_28416"/>
<feature type="domain" description="AAA+ ATPase" evidence="15">
    <location>
        <begin position="1785"/>
        <end position="1946"/>
    </location>
</feature>
<dbReference type="Gene3D" id="1.20.920.20">
    <property type="match status" value="1"/>
</dbReference>
<dbReference type="Gene3D" id="1.10.8.720">
    <property type="entry name" value="Region D6 of dynein motor"/>
    <property type="match status" value="1"/>
</dbReference>
<dbReference type="Gene3D" id="1.10.8.710">
    <property type="match status" value="1"/>
</dbReference>
<dbReference type="InterPro" id="IPR035706">
    <property type="entry name" value="AAA_9"/>
</dbReference>
<keyword evidence="8 13" id="KW-0175">Coiled coil</keyword>
<dbReference type="InterPro" id="IPR004273">
    <property type="entry name" value="Dynein_heavy_D6_P-loop"/>
</dbReference>
<evidence type="ECO:0000256" key="6">
    <source>
        <dbReference type="ARBA" id="ARBA00022840"/>
    </source>
</evidence>
<dbReference type="Pfam" id="PF03028">
    <property type="entry name" value="Dynein_heavy"/>
    <property type="match status" value="1"/>
</dbReference>
<proteinExistence type="inferred from homology"/>
<evidence type="ECO:0000256" key="2">
    <source>
        <dbReference type="ARBA" id="ARBA00008887"/>
    </source>
</evidence>
<dbReference type="FunFam" id="1.20.140.100:FF:000004">
    <property type="entry name" value="Dynein axonemal heavy chain 6"/>
    <property type="match status" value="1"/>
</dbReference>
<dbReference type="InterPro" id="IPR024317">
    <property type="entry name" value="Dynein_heavy_chain_D4_dom"/>
</dbReference>
<evidence type="ECO:0000256" key="7">
    <source>
        <dbReference type="ARBA" id="ARBA00023017"/>
    </source>
</evidence>
<evidence type="ECO:0000256" key="1">
    <source>
        <dbReference type="ARBA" id="ARBA00004430"/>
    </source>
</evidence>
<dbReference type="Pfam" id="PF12774">
    <property type="entry name" value="AAA_6"/>
    <property type="match status" value="1"/>
</dbReference>
<dbReference type="InterPro" id="IPR013602">
    <property type="entry name" value="Dynein_heavy_linker"/>
</dbReference>
<dbReference type="Pfam" id="PF18198">
    <property type="entry name" value="AAA_lid_11"/>
    <property type="match status" value="1"/>
</dbReference>
<evidence type="ECO:0000256" key="8">
    <source>
        <dbReference type="ARBA" id="ARBA00023054"/>
    </source>
</evidence>
<dbReference type="GO" id="GO:0030286">
    <property type="term" value="C:dynein complex"/>
    <property type="evidence" value="ECO:0007669"/>
    <property type="project" value="UniProtKB-KW"/>
</dbReference>
<dbReference type="Proteomes" id="UP000018208">
    <property type="component" value="Unassembled WGS sequence"/>
</dbReference>
<dbReference type="InterPro" id="IPR043160">
    <property type="entry name" value="Dynein_C_barrel"/>
</dbReference>
<dbReference type="FunFam" id="3.40.50.300:FF:000153">
    <property type="entry name" value="Dynein axonemal heavy chain 1"/>
    <property type="match status" value="1"/>
</dbReference>
<evidence type="ECO:0000256" key="4">
    <source>
        <dbReference type="ARBA" id="ARBA00022701"/>
    </source>
</evidence>
<feature type="coiled-coil region" evidence="13">
    <location>
        <begin position="3481"/>
        <end position="3515"/>
    </location>
</feature>
<feature type="coiled-coil region" evidence="13">
    <location>
        <begin position="3790"/>
        <end position="3817"/>
    </location>
</feature>
<feature type="coiled-coil region" evidence="13">
    <location>
        <begin position="1178"/>
        <end position="1208"/>
    </location>
</feature>
<dbReference type="InterPro" id="IPR026983">
    <property type="entry name" value="DHC"/>
</dbReference>
<dbReference type="GO" id="GO:0005930">
    <property type="term" value="C:axoneme"/>
    <property type="evidence" value="ECO:0007669"/>
    <property type="project" value="UniProtKB-SubCell"/>
</dbReference>
<keyword evidence="9" id="KW-0969">Cilium</keyword>
<dbReference type="InterPro" id="IPR041589">
    <property type="entry name" value="DNAH3_AAA_lid_1"/>
</dbReference>
<comment type="subcellular location">
    <subcellularLocation>
        <location evidence="1">Cytoplasm</location>
        <location evidence="1">Cytoskeleton</location>
        <location evidence="1">Cilium axoneme</location>
    </subcellularLocation>
</comment>
<protein>
    <submittedName>
        <fullName evidence="16">Dynein heavy chain</fullName>
    </submittedName>
</protein>
<dbReference type="GO" id="GO:0005524">
    <property type="term" value="F:ATP binding"/>
    <property type="evidence" value="ECO:0007669"/>
    <property type="project" value="UniProtKB-KW"/>
</dbReference>
<dbReference type="GO" id="GO:0051959">
    <property type="term" value="F:dynein light intermediate chain binding"/>
    <property type="evidence" value="ECO:0007669"/>
    <property type="project" value="InterPro"/>
</dbReference>
<dbReference type="Pfam" id="PF12781">
    <property type="entry name" value="AAA_9"/>
    <property type="match status" value="1"/>
</dbReference>
<accession>V6LF91</accession>
<dbReference type="Gene3D" id="1.20.1270.280">
    <property type="match status" value="1"/>
</dbReference>
<keyword evidence="11" id="KW-0206">Cytoskeleton</keyword>
<name>V6LF91_9EUKA</name>
<dbReference type="Pfam" id="PF17857">
    <property type="entry name" value="AAA_lid_1"/>
    <property type="match status" value="1"/>
</dbReference>
<dbReference type="Gene3D" id="3.20.180.20">
    <property type="entry name" value="Dynein heavy chain, N-terminal domain 2"/>
    <property type="match status" value="1"/>
</dbReference>
<dbReference type="FunFam" id="1.10.8.710:FF:000001">
    <property type="entry name" value="Dynein axonemal heavy chain 2"/>
    <property type="match status" value="1"/>
</dbReference>
<evidence type="ECO:0000256" key="14">
    <source>
        <dbReference type="SAM" id="MobiDB-lite"/>
    </source>
</evidence>
<organism evidence="16">
    <name type="scientific">Spironucleus salmonicida</name>
    <dbReference type="NCBI Taxonomy" id="348837"/>
    <lineage>
        <taxon>Eukaryota</taxon>
        <taxon>Metamonada</taxon>
        <taxon>Diplomonadida</taxon>
        <taxon>Hexamitidae</taxon>
        <taxon>Hexamitinae</taxon>
        <taxon>Spironucleus</taxon>
    </lineage>
</organism>
<dbReference type="Gene3D" id="1.10.472.130">
    <property type="match status" value="1"/>
</dbReference>
<keyword evidence="10" id="KW-0505">Motor protein</keyword>
<dbReference type="Gene3D" id="1.20.140.100">
    <property type="entry name" value="Dynein heavy chain, N-terminal domain 2"/>
    <property type="match status" value="1"/>
</dbReference>
<dbReference type="FunFam" id="3.10.490.20:FF:000005">
    <property type="entry name" value="Dynein axonemal heavy chain 6"/>
    <property type="match status" value="1"/>
</dbReference>
<dbReference type="Gene3D" id="1.10.8.1220">
    <property type="match status" value="1"/>
</dbReference>
<dbReference type="Pfam" id="PF08393">
    <property type="entry name" value="DHC_N2"/>
    <property type="match status" value="1"/>
</dbReference>
<dbReference type="InterPro" id="IPR041658">
    <property type="entry name" value="AAA_lid_11"/>
</dbReference>
<dbReference type="SUPFAM" id="SSF52540">
    <property type="entry name" value="P-loop containing nucleoside triphosphate hydrolases"/>
    <property type="match status" value="3"/>
</dbReference>
<dbReference type="GO" id="GO:0007018">
    <property type="term" value="P:microtubule-based movement"/>
    <property type="evidence" value="ECO:0007669"/>
    <property type="project" value="InterPro"/>
</dbReference>
<dbReference type="InterPro" id="IPR024743">
    <property type="entry name" value="Dynein_HC_stalk"/>
</dbReference>
<dbReference type="SMART" id="SM00382">
    <property type="entry name" value="AAA"/>
    <property type="match status" value="2"/>
</dbReference>
<dbReference type="Gene3D" id="1.20.920.30">
    <property type="match status" value="1"/>
</dbReference>
<reference evidence="16 17" key="1">
    <citation type="journal article" date="2014" name="PLoS Genet.">
        <title>The Genome of Spironucleus salmonicida Highlights a Fish Pathogen Adapted to Fluctuating Environments.</title>
        <authorList>
            <person name="Xu F."/>
            <person name="Jerlstrom-Hultqvist J."/>
            <person name="Einarsson E."/>
            <person name="Astvaldsson A."/>
            <person name="Svard S.G."/>
            <person name="Andersson J.O."/>
        </authorList>
    </citation>
    <scope>NUCLEOTIDE SEQUENCE</scope>
    <source>
        <strain evidence="17">ATCC 50377</strain>
    </source>
</reference>
<dbReference type="FunFam" id="3.40.50.300:FF:002141">
    <property type="entry name" value="Dynein heavy chain"/>
    <property type="match status" value="1"/>
</dbReference>
<evidence type="ECO:0000256" key="12">
    <source>
        <dbReference type="ARBA" id="ARBA00023273"/>
    </source>
</evidence>
<dbReference type="InterPro" id="IPR042219">
    <property type="entry name" value="AAA_lid_11_sf"/>
</dbReference>
<dbReference type="InterPro" id="IPR042228">
    <property type="entry name" value="Dynein_linker_3"/>
</dbReference>
<evidence type="ECO:0000256" key="10">
    <source>
        <dbReference type="ARBA" id="ARBA00023175"/>
    </source>
</evidence>
<dbReference type="FunFam" id="1.10.8.1220:FF:000001">
    <property type="entry name" value="Dynein axonemal heavy chain 5"/>
    <property type="match status" value="1"/>
</dbReference>
<dbReference type="Pfam" id="PF12775">
    <property type="entry name" value="AAA_7"/>
    <property type="match status" value="1"/>
</dbReference>
<dbReference type="InterPro" id="IPR041228">
    <property type="entry name" value="Dynein_C"/>
</dbReference>
<dbReference type="InterPro" id="IPR042222">
    <property type="entry name" value="Dynein_2_N"/>
</dbReference>
<evidence type="ECO:0000313" key="17">
    <source>
        <dbReference type="EMBL" id="KAH0569467.1"/>
    </source>
</evidence>
<evidence type="ECO:0000256" key="3">
    <source>
        <dbReference type="ARBA" id="ARBA00022490"/>
    </source>
</evidence>
<dbReference type="GO" id="GO:0008569">
    <property type="term" value="F:minus-end-directed microtubule motor activity"/>
    <property type="evidence" value="ECO:0007669"/>
    <property type="project" value="InterPro"/>
</dbReference>
<dbReference type="Pfam" id="PF12777">
    <property type="entry name" value="MT"/>
    <property type="match status" value="1"/>
</dbReference>
<keyword evidence="3" id="KW-0963">Cytoplasm</keyword>
<dbReference type="GO" id="GO:0005874">
    <property type="term" value="C:microtubule"/>
    <property type="evidence" value="ECO:0007669"/>
    <property type="project" value="UniProtKB-KW"/>
</dbReference>
<evidence type="ECO:0000256" key="11">
    <source>
        <dbReference type="ARBA" id="ARBA00023212"/>
    </source>
</evidence>
<feature type="compositionally biased region" description="Low complexity" evidence="14">
    <location>
        <begin position="18"/>
        <end position="31"/>
    </location>
</feature>
<evidence type="ECO:0000259" key="15">
    <source>
        <dbReference type="SMART" id="SM00382"/>
    </source>
</evidence>
<feature type="region of interest" description="Disordered" evidence="14">
    <location>
        <begin position="1"/>
        <end position="52"/>
    </location>
</feature>
<dbReference type="OrthoDB" id="5593012at2759"/>
<keyword evidence="18" id="KW-1185">Reference proteome</keyword>
<dbReference type="InterPro" id="IPR003593">
    <property type="entry name" value="AAA+_ATPase"/>
</dbReference>
<evidence type="ECO:0000313" key="16">
    <source>
        <dbReference type="EMBL" id="EST43190.1"/>
    </source>
</evidence>
<feature type="domain" description="AAA+ ATPase" evidence="15">
    <location>
        <begin position="2609"/>
        <end position="2757"/>
    </location>
</feature>
<keyword evidence="4" id="KW-0493">Microtubule</keyword>
<keyword evidence="5" id="KW-0547">Nucleotide-binding</keyword>
<dbReference type="Pfam" id="PF17852">
    <property type="entry name" value="Dynein_AAA_lid"/>
    <property type="match status" value="1"/>
</dbReference>
<dbReference type="GO" id="GO:0045505">
    <property type="term" value="F:dynein intermediate chain binding"/>
    <property type="evidence" value="ECO:0007669"/>
    <property type="project" value="InterPro"/>
</dbReference>
<dbReference type="Gene3D" id="3.40.50.300">
    <property type="entry name" value="P-loop containing nucleotide triphosphate hydrolases"/>
    <property type="match status" value="5"/>
</dbReference>
<dbReference type="Gene3D" id="3.10.490.20">
    <property type="match status" value="1"/>
</dbReference>
<dbReference type="Pfam" id="PF12780">
    <property type="entry name" value="AAA_8"/>
    <property type="match status" value="1"/>
</dbReference>
<keyword evidence="12" id="KW-0966">Cell projection</keyword>
<keyword evidence="7" id="KW-0243">Dynein</keyword>
<dbReference type="PANTHER" id="PTHR45703">
    <property type="entry name" value="DYNEIN HEAVY CHAIN"/>
    <property type="match status" value="1"/>
</dbReference>
<comment type="similarity">
    <text evidence="2">Belongs to the dynein heavy chain family.</text>
</comment>
<dbReference type="InterPro" id="IPR041466">
    <property type="entry name" value="Dynein_AAA5_ext"/>
</dbReference>
<dbReference type="FunFam" id="1.20.920.20:FF:000001">
    <property type="entry name" value="dynein heavy chain 2, axonemal"/>
    <property type="match status" value="1"/>
</dbReference>
<gene>
    <name evidence="16" type="ORF">SS50377_17131</name>
    <name evidence="17" type="ORF">SS50377_28416</name>
</gene>
<dbReference type="FunFam" id="3.20.180.20:FF:000005">
    <property type="entry name" value="Dynein heavy chain, putative"/>
    <property type="match status" value="1"/>
</dbReference>
<evidence type="ECO:0000256" key="13">
    <source>
        <dbReference type="SAM" id="Coils"/>
    </source>
</evidence>
<dbReference type="PANTHER" id="PTHR45703:SF36">
    <property type="entry name" value="DYNEIN HEAVY CHAIN, CYTOPLASMIC"/>
    <property type="match status" value="1"/>
</dbReference>
<evidence type="ECO:0000313" key="18">
    <source>
        <dbReference type="Proteomes" id="UP000018208"/>
    </source>
</evidence>
<feature type="compositionally biased region" description="Basic and acidic residues" evidence="14">
    <location>
        <begin position="37"/>
        <end position="47"/>
    </location>
</feature>
<dbReference type="FunFam" id="1.20.920.30:FF:000002">
    <property type="entry name" value="Dynein axonemal heavy chain 3"/>
    <property type="match status" value="1"/>
</dbReference>
<dbReference type="Gene3D" id="1.20.58.1120">
    <property type="match status" value="1"/>
</dbReference>
<dbReference type="Gene3D" id="6.10.140.1060">
    <property type="match status" value="1"/>
</dbReference>
<evidence type="ECO:0000256" key="9">
    <source>
        <dbReference type="ARBA" id="ARBA00023069"/>
    </source>
</evidence>
<dbReference type="InterPro" id="IPR043157">
    <property type="entry name" value="Dynein_AAA1S"/>
</dbReference>
<dbReference type="EMBL" id="KI546141">
    <property type="protein sequence ID" value="EST43190.1"/>
    <property type="molecule type" value="Genomic_DNA"/>
</dbReference>
<reference evidence="17" key="2">
    <citation type="submission" date="2020-12" db="EMBL/GenBank/DDBJ databases">
        <title>New Spironucleus salmonicida genome in near-complete chromosomes.</title>
        <authorList>
            <person name="Xu F."/>
            <person name="Kurt Z."/>
            <person name="Jimenez-Gonzalez A."/>
            <person name="Astvaldsson A."/>
            <person name="Andersson J.O."/>
            <person name="Svard S.G."/>
        </authorList>
    </citation>
    <scope>NUCLEOTIDE SEQUENCE</scope>
    <source>
        <strain evidence="17">ATCC 50377</strain>
    </source>
</reference>
<dbReference type="Pfam" id="PF18199">
    <property type="entry name" value="Dynein_C"/>
    <property type="match status" value="1"/>
</dbReference>
<dbReference type="InterPro" id="IPR027417">
    <property type="entry name" value="P-loop_NTPase"/>
</dbReference>